<feature type="transmembrane region" description="Helical" evidence="1">
    <location>
        <begin position="20"/>
        <end position="40"/>
    </location>
</feature>
<feature type="transmembrane region" description="Helical" evidence="1">
    <location>
        <begin position="307"/>
        <end position="329"/>
    </location>
</feature>
<sequence>MFASYGAVLRSPRAARVFGAALLGRLSYGTVGLSLTLTFVQATGSYARAGAMLALFGGVSCLLTPWRAGLVDRFGPRAALRPMAVLYGLGLVGLVVAAQWAPTPVAAVVAVVGGACAPPLGPVMRALWARLVPDRDMLQRAYSLDTVAEQVIFTVGPLLAGLFVVLASPAIGVLVSAVLVITGTFGLTTTRNTITRPAEVETPAEGERIDGADPGAWGVLGRLWPTLLAMAALGAAESGLALLTVAFAGAGGAAWAEAAISVAGVAGGLVYGAVTWKMAPGTRLPLMAVPMAVALAAAGLAPGVLALIAIVSVFGLFIAPALTTGYLVAEAAAPPRRGTGVASWVNTAFNAGSSLGAAGVGALTDLVPLSLCFAFAALPVLASSVLVLAVMRRTPGRAADQESGLAAEDVLAV</sequence>
<feature type="transmembrane region" description="Helical" evidence="1">
    <location>
        <begin position="366"/>
        <end position="391"/>
    </location>
</feature>
<keyword evidence="1" id="KW-1133">Transmembrane helix</keyword>
<feature type="transmembrane region" description="Helical" evidence="1">
    <location>
        <begin position="227"/>
        <end position="248"/>
    </location>
</feature>
<dbReference type="Pfam" id="PF07690">
    <property type="entry name" value="MFS_1"/>
    <property type="match status" value="1"/>
</dbReference>
<comment type="caution">
    <text evidence="2">The sequence shown here is derived from an EMBL/GenBank/DDBJ whole genome shotgun (WGS) entry which is preliminary data.</text>
</comment>
<keyword evidence="3" id="KW-1185">Reference proteome</keyword>
<feature type="transmembrane region" description="Helical" evidence="1">
    <location>
        <begin position="254"/>
        <end position="272"/>
    </location>
</feature>
<dbReference type="AlphaFoldDB" id="A0A3M2MFB7"/>
<dbReference type="PANTHER" id="PTHR23542:SF1">
    <property type="entry name" value="MAJOR FACILITATOR SUPERFAMILY (MFS) PROFILE DOMAIN-CONTAINING PROTEIN"/>
    <property type="match status" value="1"/>
</dbReference>
<feature type="transmembrane region" description="Helical" evidence="1">
    <location>
        <begin position="78"/>
        <end position="100"/>
    </location>
</feature>
<dbReference type="OrthoDB" id="5243516at2"/>
<protein>
    <submittedName>
        <fullName evidence="2">MFS transporter</fullName>
    </submittedName>
</protein>
<dbReference type="InterPro" id="IPR036259">
    <property type="entry name" value="MFS_trans_sf"/>
</dbReference>
<keyword evidence="1" id="KW-0812">Transmembrane</keyword>
<dbReference type="EMBL" id="RFFG01000002">
    <property type="protein sequence ID" value="RMI47710.1"/>
    <property type="molecule type" value="Genomic_DNA"/>
</dbReference>
<dbReference type="GO" id="GO:0022857">
    <property type="term" value="F:transmembrane transporter activity"/>
    <property type="evidence" value="ECO:0007669"/>
    <property type="project" value="InterPro"/>
</dbReference>
<organism evidence="2 3">
    <name type="scientific">Actinomadura harenae</name>
    <dbReference type="NCBI Taxonomy" id="2483351"/>
    <lineage>
        <taxon>Bacteria</taxon>
        <taxon>Bacillati</taxon>
        <taxon>Actinomycetota</taxon>
        <taxon>Actinomycetes</taxon>
        <taxon>Streptosporangiales</taxon>
        <taxon>Thermomonosporaceae</taxon>
        <taxon>Actinomadura</taxon>
    </lineage>
</organism>
<accession>A0A3M2MFB7</accession>
<feature type="transmembrane region" description="Helical" evidence="1">
    <location>
        <begin position="106"/>
        <end position="127"/>
    </location>
</feature>
<keyword evidence="1" id="KW-0472">Membrane</keyword>
<dbReference type="SUPFAM" id="SSF103473">
    <property type="entry name" value="MFS general substrate transporter"/>
    <property type="match status" value="1"/>
</dbReference>
<gene>
    <name evidence="2" type="ORF">EBO15_02140</name>
</gene>
<feature type="transmembrane region" description="Helical" evidence="1">
    <location>
        <begin position="284"/>
        <end position="301"/>
    </location>
</feature>
<proteinExistence type="predicted"/>
<dbReference type="RefSeq" id="WP_122192558.1">
    <property type="nucleotide sequence ID" value="NZ_JBHSKC010000016.1"/>
</dbReference>
<dbReference type="InterPro" id="IPR011701">
    <property type="entry name" value="MFS"/>
</dbReference>
<dbReference type="PANTHER" id="PTHR23542">
    <property type="match status" value="1"/>
</dbReference>
<feature type="transmembrane region" description="Helical" evidence="1">
    <location>
        <begin position="46"/>
        <end position="66"/>
    </location>
</feature>
<reference evidence="2 3" key="1">
    <citation type="submission" date="2018-10" db="EMBL/GenBank/DDBJ databases">
        <title>Isolation from soil.</title>
        <authorList>
            <person name="Hu J."/>
        </authorList>
    </citation>
    <scope>NUCLEOTIDE SEQUENCE [LARGE SCALE GENOMIC DNA]</scope>
    <source>
        <strain evidence="2 3">NEAU-Ht49</strain>
    </source>
</reference>
<dbReference type="Proteomes" id="UP000282674">
    <property type="component" value="Unassembled WGS sequence"/>
</dbReference>
<evidence type="ECO:0000313" key="2">
    <source>
        <dbReference type="EMBL" id="RMI47710.1"/>
    </source>
</evidence>
<name>A0A3M2MFB7_9ACTN</name>
<evidence type="ECO:0000256" key="1">
    <source>
        <dbReference type="SAM" id="Phobius"/>
    </source>
</evidence>
<dbReference type="Gene3D" id="1.20.1250.20">
    <property type="entry name" value="MFS general substrate transporter like domains"/>
    <property type="match status" value="2"/>
</dbReference>
<evidence type="ECO:0000313" key="3">
    <source>
        <dbReference type="Proteomes" id="UP000282674"/>
    </source>
</evidence>